<dbReference type="Gene3D" id="1.10.3300.10">
    <property type="entry name" value="Jann2411-like domain"/>
    <property type="match status" value="1"/>
</dbReference>
<dbReference type="KEGG" id="kbs:EPA93_31105"/>
<proteinExistence type="predicted"/>
<dbReference type="Pfam" id="PF07336">
    <property type="entry name" value="ABATE"/>
    <property type="match status" value="1"/>
</dbReference>
<evidence type="ECO:0000313" key="3">
    <source>
        <dbReference type="Proteomes" id="UP000290365"/>
    </source>
</evidence>
<evidence type="ECO:0000313" key="2">
    <source>
        <dbReference type="EMBL" id="QBD80188.1"/>
    </source>
</evidence>
<protein>
    <recommendedName>
        <fullName evidence="1">Zinc finger CGNR domain-containing protein</fullName>
    </recommendedName>
</protein>
<dbReference type="PANTHER" id="PTHR35525:SF3">
    <property type="entry name" value="BLL6575 PROTEIN"/>
    <property type="match status" value="1"/>
</dbReference>
<evidence type="ECO:0000259" key="1">
    <source>
        <dbReference type="Pfam" id="PF11706"/>
    </source>
</evidence>
<dbReference type="SUPFAM" id="SSF160904">
    <property type="entry name" value="Jann2411-like"/>
    <property type="match status" value="1"/>
</dbReference>
<dbReference type="PANTHER" id="PTHR35525">
    <property type="entry name" value="BLL6575 PROTEIN"/>
    <property type="match status" value="1"/>
</dbReference>
<organism evidence="2 3">
    <name type="scientific">Ktedonosporobacter rubrisoli</name>
    <dbReference type="NCBI Taxonomy" id="2509675"/>
    <lineage>
        <taxon>Bacteria</taxon>
        <taxon>Bacillati</taxon>
        <taxon>Chloroflexota</taxon>
        <taxon>Ktedonobacteria</taxon>
        <taxon>Ktedonobacterales</taxon>
        <taxon>Ktedonosporobacteraceae</taxon>
        <taxon>Ktedonosporobacter</taxon>
    </lineage>
</organism>
<dbReference type="Pfam" id="PF11706">
    <property type="entry name" value="zf-CGNR"/>
    <property type="match status" value="1"/>
</dbReference>
<sequence>MNTRKHAGTLELRGERLCLDFTNTVGWHASDHPQEWLLSYADLLAWSRHAGIVTASQNEQLLQEARSRPALAEEVLRRAITLREACYRIFSCVVQDCSPKVEDLSILQNAYAQAMVHAQVVPIGERFTFNWPGDEQALDFPLWPIAHSATELLLSEELHRVKACPGDGCGWLFVDKSRNQSRRWCNGQDCGNRVRVRQHYQRQRTSRKS</sequence>
<accession>A0A4P6JWT7</accession>
<reference evidence="2 3" key="1">
    <citation type="submission" date="2019-01" db="EMBL/GenBank/DDBJ databases">
        <title>Ktedonosporobacter rubrisoli SCAWS-G2.</title>
        <authorList>
            <person name="Huang Y."/>
            <person name="Yan B."/>
        </authorList>
    </citation>
    <scope>NUCLEOTIDE SEQUENCE [LARGE SCALE GENOMIC DNA]</scope>
    <source>
        <strain evidence="2 3">SCAWS-G2</strain>
    </source>
</reference>
<dbReference type="AlphaFoldDB" id="A0A4P6JWT7"/>
<dbReference type="EMBL" id="CP035758">
    <property type="protein sequence ID" value="QBD80188.1"/>
    <property type="molecule type" value="Genomic_DNA"/>
</dbReference>
<dbReference type="OrthoDB" id="123307at2"/>
<dbReference type="InterPro" id="IPR021005">
    <property type="entry name" value="Znf_CGNR"/>
</dbReference>
<feature type="domain" description="Zinc finger CGNR" evidence="1">
    <location>
        <begin position="160"/>
        <end position="203"/>
    </location>
</feature>
<dbReference type="InterPro" id="IPR010852">
    <property type="entry name" value="ABATE"/>
</dbReference>
<dbReference type="Proteomes" id="UP000290365">
    <property type="component" value="Chromosome"/>
</dbReference>
<dbReference type="RefSeq" id="WP_129891254.1">
    <property type="nucleotide sequence ID" value="NZ_CP035758.1"/>
</dbReference>
<gene>
    <name evidence="2" type="ORF">EPA93_31105</name>
</gene>
<dbReference type="InterPro" id="IPR023286">
    <property type="entry name" value="ABATE_dom_sf"/>
</dbReference>
<name>A0A4P6JWT7_KTERU</name>
<keyword evidence="3" id="KW-1185">Reference proteome</keyword>